<comment type="similarity">
    <text evidence="2">Belongs to the class-V pyridoxal-phosphate-dependent aminotransferase family. Csd subfamily.</text>
</comment>
<evidence type="ECO:0000256" key="5">
    <source>
        <dbReference type="ARBA" id="ARBA00050776"/>
    </source>
</evidence>
<dbReference type="InterPro" id="IPR016454">
    <property type="entry name" value="Cysteine_dSase"/>
</dbReference>
<dbReference type="Gene3D" id="3.90.1150.10">
    <property type="entry name" value="Aspartate Aminotransferase, domain 1"/>
    <property type="match status" value="1"/>
</dbReference>
<dbReference type="Pfam" id="PF00266">
    <property type="entry name" value="Aminotran_5"/>
    <property type="match status" value="1"/>
</dbReference>
<comment type="caution">
    <text evidence="7">The sequence shown here is derived from an EMBL/GenBank/DDBJ whole genome shotgun (WGS) entry which is preliminary data.</text>
</comment>
<keyword evidence="8" id="KW-1185">Reference proteome</keyword>
<proteinExistence type="inferred from homology"/>
<sequence>MIYFDQAATSYPKPPEVIHAVTNQMTGLGANPGRGNYKMANNSAELVQKTREKAAVLFGCSDPKKVIFCQNATMALNTAIQGFPWKAGDHVITTDVEHNSIRRPLHYISKTRDVSLTAISWENQKDRFLEHIRNAIRPQTKMLAVTHASNVTGAILPLPELLHIAKEFQLTMLVDASQTAGHMPITMQEGIHMLAMPGHKGLLGPQGTGMLFLEGNINLQPLMYGGTGVHSLEDLQPKQLPERLESGTLNMPGIAGLSAALDLLKIREKENVPRETLLIKRLLEGLKQINHVELYGPNPKEPRMPIVAFNIADAPSQEIAMILDSHYQIAVRAGLHCSPDAHEAVGTLEQGMVRASLGYYNTEEEVDQFISAIAEIAAAYQNL</sequence>
<evidence type="ECO:0000256" key="3">
    <source>
        <dbReference type="ARBA" id="ARBA00012239"/>
    </source>
</evidence>
<dbReference type="InterPro" id="IPR015424">
    <property type="entry name" value="PyrdxlP-dep_Trfase"/>
</dbReference>
<dbReference type="PANTHER" id="PTHR43586">
    <property type="entry name" value="CYSTEINE DESULFURASE"/>
    <property type="match status" value="1"/>
</dbReference>
<dbReference type="InterPro" id="IPR015422">
    <property type="entry name" value="PyrdxlP-dep_Trfase_small"/>
</dbReference>
<dbReference type="PIRSF" id="PIRSF005572">
    <property type="entry name" value="NifS"/>
    <property type="match status" value="1"/>
</dbReference>
<protein>
    <recommendedName>
        <fullName evidence="3">cysteine desulfurase</fullName>
        <ecNumber evidence="3">2.8.1.7</ecNumber>
    </recommendedName>
</protein>
<evidence type="ECO:0000259" key="6">
    <source>
        <dbReference type="Pfam" id="PF00266"/>
    </source>
</evidence>
<dbReference type="SUPFAM" id="SSF53383">
    <property type="entry name" value="PLP-dependent transferases"/>
    <property type="match status" value="1"/>
</dbReference>
<keyword evidence="4" id="KW-0663">Pyridoxal phosphate</keyword>
<dbReference type="Proteomes" id="UP001281447">
    <property type="component" value="Unassembled WGS sequence"/>
</dbReference>
<evidence type="ECO:0000313" key="8">
    <source>
        <dbReference type="Proteomes" id="UP001281447"/>
    </source>
</evidence>
<dbReference type="GO" id="GO:0008483">
    <property type="term" value="F:transaminase activity"/>
    <property type="evidence" value="ECO:0007669"/>
    <property type="project" value="UniProtKB-KW"/>
</dbReference>
<dbReference type="InterPro" id="IPR000192">
    <property type="entry name" value="Aminotrans_V_dom"/>
</dbReference>
<dbReference type="EC" id="2.8.1.7" evidence="3"/>
<gene>
    <name evidence="7" type="ORF">RWE15_09955</name>
</gene>
<dbReference type="EMBL" id="JAWDIP010000003">
    <property type="protein sequence ID" value="MDY0394717.1"/>
    <property type="molecule type" value="Genomic_DNA"/>
</dbReference>
<organism evidence="7 8">
    <name type="scientific">Tigheibacillus halophilus</name>
    <dbReference type="NCBI Taxonomy" id="361280"/>
    <lineage>
        <taxon>Bacteria</taxon>
        <taxon>Bacillati</taxon>
        <taxon>Bacillota</taxon>
        <taxon>Bacilli</taxon>
        <taxon>Bacillales</taxon>
        <taxon>Bacillaceae</taxon>
        <taxon>Tigheibacillus</taxon>
    </lineage>
</organism>
<evidence type="ECO:0000256" key="4">
    <source>
        <dbReference type="ARBA" id="ARBA00022898"/>
    </source>
</evidence>
<dbReference type="RefSeq" id="WP_390354268.1">
    <property type="nucleotide sequence ID" value="NZ_JBHUIZ010000005.1"/>
</dbReference>
<dbReference type="InterPro" id="IPR015421">
    <property type="entry name" value="PyrdxlP-dep_Trfase_major"/>
</dbReference>
<name>A0ABU5C7R7_9BACI</name>
<dbReference type="PANTHER" id="PTHR43586:SF4">
    <property type="entry name" value="ISOPENICILLIN N EPIMERASE"/>
    <property type="match status" value="1"/>
</dbReference>
<feature type="domain" description="Aminotransferase class V" evidence="6">
    <location>
        <begin position="2"/>
        <end position="369"/>
    </location>
</feature>
<keyword evidence="7" id="KW-0808">Transferase</keyword>
<comment type="catalytic activity">
    <reaction evidence="5">
        <text>(sulfur carrier)-H + L-cysteine = (sulfur carrier)-SH + L-alanine</text>
        <dbReference type="Rhea" id="RHEA:43892"/>
        <dbReference type="Rhea" id="RHEA-COMP:14737"/>
        <dbReference type="Rhea" id="RHEA-COMP:14739"/>
        <dbReference type="ChEBI" id="CHEBI:29917"/>
        <dbReference type="ChEBI" id="CHEBI:35235"/>
        <dbReference type="ChEBI" id="CHEBI:57972"/>
        <dbReference type="ChEBI" id="CHEBI:64428"/>
        <dbReference type="EC" id="2.8.1.7"/>
    </reaction>
</comment>
<reference evidence="7 8" key="1">
    <citation type="submission" date="2023-10" db="EMBL/GenBank/DDBJ databases">
        <title>Virgibacillus halophilus 5B73C genome.</title>
        <authorList>
            <person name="Miliotis G."/>
            <person name="Sengupta P."/>
            <person name="Hameed A."/>
            <person name="Chuvochina M."/>
            <person name="Mcdonagh F."/>
            <person name="Simpson A.C."/>
            <person name="Singh N.K."/>
            <person name="Rekha P.D."/>
            <person name="Raman K."/>
            <person name="Hugenholtz P."/>
            <person name="Venkateswaran K."/>
        </authorList>
    </citation>
    <scope>NUCLEOTIDE SEQUENCE [LARGE SCALE GENOMIC DNA]</scope>
    <source>
        <strain evidence="7 8">5B73C</strain>
    </source>
</reference>
<evidence type="ECO:0000313" key="7">
    <source>
        <dbReference type="EMBL" id="MDY0394717.1"/>
    </source>
</evidence>
<comment type="cofactor">
    <cofactor evidence="1">
        <name>pyridoxal 5'-phosphate</name>
        <dbReference type="ChEBI" id="CHEBI:597326"/>
    </cofactor>
</comment>
<accession>A0ABU5C7R7</accession>
<evidence type="ECO:0000256" key="1">
    <source>
        <dbReference type="ARBA" id="ARBA00001933"/>
    </source>
</evidence>
<dbReference type="NCBIfam" id="TIGR01977">
    <property type="entry name" value="am_tr_V_EF2568"/>
    <property type="match status" value="1"/>
</dbReference>
<dbReference type="Gene3D" id="3.40.640.10">
    <property type="entry name" value="Type I PLP-dependent aspartate aminotransferase-like (Major domain)"/>
    <property type="match status" value="1"/>
</dbReference>
<evidence type="ECO:0000256" key="2">
    <source>
        <dbReference type="ARBA" id="ARBA00010447"/>
    </source>
</evidence>
<dbReference type="InterPro" id="IPR010969">
    <property type="entry name" value="Cys_dSase-rel_unknwn_funct"/>
</dbReference>
<keyword evidence="7" id="KW-0032">Aminotransferase</keyword>